<evidence type="ECO:0000313" key="3">
    <source>
        <dbReference type="Proteomes" id="UP000095085"/>
    </source>
</evidence>
<dbReference type="GO" id="GO:0005797">
    <property type="term" value="C:Golgi medial cisterna"/>
    <property type="evidence" value="ECO:0007669"/>
    <property type="project" value="TreeGrafter"/>
</dbReference>
<dbReference type="PANTHER" id="PTHR21575:SF12">
    <property type="entry name" value="PROTEIN HID1"/>
    <property type="match status" value="1"/>
</dbReference>
<accession>A0A1E4RQJ9</accession>
<sequence length="1030" mass="116711">MKSTEERSRFKNHFFKLGQGRIIPLEKEDYWEVYWKYPECSNDVFEVLTVFDVQTIRDQNLANFILLVRVLSIKLIDLRNSPNFPFTTPTTALETLNCVRMLTKILPILYELPNYTSELEDIVFWKETYNPIEIATNKFQAKNDLHGESKYSDKLKILAITLMNVSLDLLFINGFTLIAPKSNKVPSEDRKALTLWEPGIGSSAKYNTTNLIIDSNRAHILKFILTLISTSFYMAPSHIISNGSRFLTLLVATTPRVELLTLVCSLFNLICRSARSSSDENGLLYNNPQLTKMRHLCITYSAQLLTTMIVYPVPSHFNTRILFDYDLISTPKPYNMARLYVGKLHKESEILFLASYLMNILRTPLQHAKDSDNAKFSLNIKGNQPSLWATECVILLWELFQCNKSFKALAGQRYTQEITVNLLFYIVTYHDVPAHRNLVRVSSYFLLYLTSYESLMKLIVQPIGITSYEILPNSFKTKPRPTTFRDFLVIQICQVLLSITPASSNTNSNTVPSHTKKHPPNVLSTTLVEILYNLIPIIDEEIPSSDSPLRKLGNANPGGGISYTAASSITQLIIRFLTKHFLTEYTFHTDLLALIFRAVCIAGVKFPKSSRMLLFCILKNEKVYDLVWNTIFSLDSSPPHRLNAINDEDEDQEESLSRVESHKSDQLSITPLIPKSDFEMSESEFIQSLSEPPSSRNSISSGAGIPTNDFKENYLNHSFDSETEAIEASLRPRPPIGMTPKLREKLPKDSLLQRSWGGNDALRIILTIIIPHLKLALKDSWSSREGSNIDSYLLVKQIEAINFDQLYEEYKSQINYDFSPNIPFEPLKFSWSHLSLGWYTSLLYGRIYNSIENVNAFVGANGNIMKNLSSSLASFSKLTSGWSNITKSNSEESGNESPEVNAWVVDSLTSTNNWAQTSIKLFKIEYAHRDSFFPIEKGFGIGNNSTPGTPGGVNDMTNSLVRRFSDFRMNNTSRNSISSAHSVNAMINTPIEEQESAFGKITPRNSVTSLQSLNAINRSRTNTPRNSMSM</sequence>
<organism evidence="2 3">
    <name type="scientific">Hyphopichia burtonii NRRL Y-1933</name>
    <dbReference type="NCBI Taxonomy" id="984485"/>
    <lineage>
        <taxon>Eukaryota</taxon>
        <taxon>Fungi</taxon>
        <taxon>Dikarya</taxon>
        <taxon>Ascomycota</taxon>
        <taxon>Saccharomycotina</taxon>
        <taxon>Pichiomycetes</taxon>
        <taxon>Debaryomycetaceae</taxon>
        <taxon>Hyphopichia</taxon>
    </lineage>
</organism>
<gene>
    <name evidence="2" type="ORF">HYPBUDRAFT_154538</name>
</gene>
<dbReference type="RefSeq" id="XP_020078548.1">
    <property type="nucleotide sequence ID" value="XM_020222049.1"/>
</dbReference>
<dbReference type="STRING" id="984485.A0A1E4RQJ9"/>
<dbReference type="Pfam" id="PF12722">
    <property type="entry name" value="Hid1"/>
    <property type="match status" value="1"/>
</dbReference>
<dbReference type="AlphaFoldDB" id="A0A1E4RQJ9"/>
<protein>
    <recommendedName>
        <fullName evidence="4">Protein HID1</fullName>
    </recommendedName>
</protein>
<dbReference type="Proteomes" id="UP000095085">
    <property type="component" value="Unassembled WGS sequence"/>
</dbReference>
<dbReference type="OrthoDB" id="432953at2759"/>
<proteinExistence type="predicted"/>
<evidence type="ECO:0000256" key="1">
    <source>
        <dbReference type="SAM" id="MobiDB-lite"/>
    </source>
</evidence>
<dbReference type="PANTHER" id="PTHR21575">
    <property type="entry name" value="PROTEIN HID1"/>
    <property type="match status" value="1"/>
</dbReference>
<dbReference type="GO" id="GO:0000138">
    <property type="term" value="C:Golgi trans cisterna"/>
    <property type="evidence" value="ECO:0007669"/>
    <property type="project" value="TreeGrafter"/>
</dbReference>
<dbReference type="EMBL" id="KV454538">
    <property type="protein sequence ID" value="ODV69481.1"/>
    <property type="molecule type" value="Genomic_DNA"/>
</dbReference>
<feature type="compositionally biased region" description="Basic and acidic residues" evidence="1">
    <location>
        <begin position="655"/>
        <end position="665"/>
    </location>
</feature>
<dbReference type="GO" id="GO:0016020">
    <property type="term" value="C:membrane"/>
    <property type="evidence" value="ECO:0007669"/>
    <property type="project" value="TreeGrafter"/>
</dbReference>
<keyword evidence="3" id="KW-1185">Reference proteome</keyword>
<name>A0A1E4RQJ9_9ASCO</name>
<reference evidence="3" key="1">
    <citation type="submission" date="2016-05" db="EMBL/GenBank/DDBJ databases">
        <title>Comparative genomics of biotechnologically important yeasts.</title>
        <authorList>
            <consortium name="DOE Joint Genome Institute"/>
            <person name="Riley R."/>
            <person name="Haridas S."/>
            <person name="Wolfe K.H."/>
            <person name="Lopes M.R."/>
            <person name="Hittinger C.T."/>
            <person name="Goker M."/>
            <person name="Salamov A."/>
            <person name="Wisecaver J."/>
            <person name="Long T.M."/>
            <person name="Aerts A.L."/>
            <person name="Barry K."/>
            <person name="Choi C."/>
            <person name="Clum A."/>
            <person name="Coughlan A.Y."/>
            <person name="Deshpande S."/>
            <person name="Douglass A.P."/>
            <person name="Hanson S.J."/>
            <person name="Klenk H.-P."/>
            <person name="Labutti K."/>
            <person name="Lapidus A."/>
            <person name="Lindquist E."/>
            <person name="Lipzen A."/>
            <person name="Meier-Kolthoff J.P."/>
            <person name="Ohm R.A."/>
            <person name="Otillar R.P."/>
            <person name="Pangilinan J."/>
            <person name="Peng Y."/>
            <person name="Rokas A."/>
            <person name="Rosa C.A."/>
            <person name="Scheuner C."/>
            <person name="Sibirny A.A."/>
            <person name="Slot J.C."/>
            <person name="Stielow J.B."/>
            <person name="Sun H."/>
            <person name="Kurtzman C.P."/>
            <person name="Blackwell M."/>
            <person name="Grigoriev I.V."/>
            <person name="Jeffries T.W."/>
        </authorList>
    </citation>
    <scope>NUCLEOTIDE SEQUENCE [LARGE SCALE GENOMIC DNA]</scope>
    <source>
        <strain evidence="3">NRRL Y-1933</strain>
    </source>
</reference>
<dbReference type="GeneID" id="30996598"/>
<dbReference type="InterPro" id="IPR026705">
    <property type="entry name" value="Hid-1/Ecm30"/>
</dbReference>
<feature type="compositionally biased region" description="Low complexity" evidence="1">
    <location>
        <begin position="688"/>
        <end position="701"/>
    </location>
</feature>
<evidence type="ECO:0000313" key="2">
    <source>
        <dbReference type="EMBL" id="ODV69481.1"/>
    </source>
</evidence>
<feature type="region of interest" description="Disordered" evidence="1">
    <location>
        <begin position="684"/>
        <end position="703"/>
    </location>
</feature>
<feature type="region of interest" description="Disordered" evidence="1">
    <location>
        <begin position="642"/>
        <end position="666"/>
    </location>
</feature>
<evidence type="ECO:0008006" key="4">
    <source>
        <dbReference type="Google" id="ProtNLM"/>
    </source>
</evidence>